<dbReference type="InterPro" id="IPR011856">
    <property type="entry name" value="tRNA_endonuc-like_dom_sf"/>
</dbReference>
<organism evidence="2 3">
    <name type="scientific">Nitrobacter vulgaris</name>
    <dbReference type="NCBI Taxonomy" id="29421"/>
    <lineage>
        <taxon>Bacteria</taxon>
        <taxon>Pseudomonadati</taxon>
        <taxon>Pseudomonadota</taxon>
        <taxon>Alphaproteobacteria</taxon>
        <taxon>Hyphomicrobiales</taxon>
        <taxon>Nitrobacteraceae</taxon>
        <taxon>Nitrobacter</taxon>
    </lineage>
</organism>
<dbReference type="OrthoDB" id="3010308at2"/>
<evidence type="ECO:0000313" key="3">
    <source>
        <dbReference type="Proteomes" id="UP000189940"/>
    </source>
</evidence>
<dbReference type="Gene3D" id="3.40.1350.10">
    <property type="match status" value="1"/>
</dbReference>
<comment type="caution">
    <text evidence="2">The sequence shown here is derived from an EMBL/GenBank/DDBJ whole genome shotgun (WGS) entry which is preliminary data.</text>
</comment>
<dbReference type="GO" id="GO:0004519">
    <property type="term" value="F:endonuclease activity"/>
    <property type="evidence" value="ECO:0007669"/>
    <property type="project" value="InterPro"/>
</dbReference>
<name>A0A1V4HWS9_NITVU</name>
<evidence type="ECO:0000313" key="2">
    <source>
        <dbReference type="EMBL" id="OPH82030.1"/>
    </source>
</evidence>
<dbReference type="STRING" id="29421.B2M20_14895"/>
<dbReference type="InterPro" id="IPR007560">
    <property type="entry name" value="Restrct_endonuc_IV_Mrr"/>
</dbReference>
<dbReference type="AlphaFoldDB" id="A0A1V4HWS9"/>
<reference evidence="2 3" key="1">
    <citation type="submission" date="2017-02" db="EMBL/GenBank/DDBJ databases">
        <title>Genome sequence of the nitrite-oxidizing bacterium Nitrobacter vulgaris strain Ab1.</title>
        <authorList>
            <person name="Mellbye B.L."/>
            <person name="Davis E.W."/>
            <person name="Spieck E."/>
            <person name="Chang J.H."/>
            <person name="Bottomley P.J."/>
            <person name="Sayavedra-Soto L.A."/>
        </authorList>
    </citation>
    <scope>NUCLEOTIDE SEQUENCE [LARGE SCALE GENOMIC DNA]</scope>
    <source>
        <strain evidence="2 3">Ab1</strain>
    </source>
</reference>
<dbReference type="GO" id="GO:0009307">
    <property type="term" value="P:DNA restriction-modification system"/>
    <property type="evidence" value="ECO:0007669"/>
    <property type="project" value="InterPro"/>
</dbReference>
<accession>A0A1V4HWS9</accession>
<gene>
    <name evidence="2" type="ORF">B2M20_14895</name>
</gene>
<dbReference type="Pfam" id="PF04471">
    <property type="entry name" value="Mrr_cat"/>
    <property type="match status" value="1"/>
</dbReference>
<sequence>MSLANTEAGHAIIQAIRDYFKDDEFRFERCAAKIAEFMLPRIVSLDLTRPIRDGGRDGIGRYQLGDGASAVDVSFALEAKCYSMSSSVGVKELSRLISRLRHRQFGVLVTTSFVHDQAYKEIKEDQHPIIVICASDIVRLLKNAGITTVPDAKAWLAVF</sequence>
<proteinExistence type="predicted"/>
<dbReference type="RefSeq" id="WP_079447815.1">
    <property type="nucleotide sequence ID" value="NZ_MWPQ01000051.1"/>
</dbReference>
<dbReference type="EMBL" id="MWPQ01000051">
    <property type="protein sequence ID" value="OPH82030.1"/>
    <property type="molecule type" value="Genomic_DNA"/>
</dbReference>
<evidence type="ECO:0000259" key="1">
    <source>
        <dbReference type="Pfam" id="PF04471"/>
    </source>
</evidence>
<dbReference type="Proteomes" id="UP000189940">
    <property type="component" value="Unassembled WGS sequence"/>
</dbReference>
<feature type="domain" description="Restriction endonuclease type IV Mrr" evidence="1">
    <location>
        <begin position="24"/>
        <end position="141"/>
    </location>
</feature>
<keyword evidence="3" id="KW-1185">Reference proteome</keyword>
<dbReference type="GO" id="GO:0003677">
    <property type="term" value="F:DNA binding"/>
    <property type="evidence" value="ECO:0007669"/>
    <property type="project" value="InterPro"/>
</dbReference>
<protein>
    <recommendedName>
        <fullName evidence="1">Restriction endonuclease type IV Mrr domain-containing protein</fullName>
    </recommendedName>
</protein>